<accession>A0A9W8H142</accession>
<proteinExistence type="predicted"/>
<organism evidence="1 2">
    <name type="scientific">Coemansia pectinata</name>
    <dbReference type="NCBI Taxonomy" id="1052879"/>
    <lineage>
        <taxon>Eukaryota</taxon>
        <taxon>Fungi</taxon>
        <taxon>Fungi incertae sedis</taxon>
        <taxon>Zoopagomycota</taxon>
        <taxon>Kickxellomycotina</taxon>
        <taxon>Kickxellomycetes</taxon>
        <taxon>Kickxellales</taxon>
        <taxon>Kickxellaceae</taxon>
        <taxon>Coemansia</taxon>
    </lineage>
</organism>
<evidence type="ECO:0000313" key="1">
    <source>
        <dbReference type="EMBL" id="KAJ2753537.1"/>
    </source>
</evidence>
<evidence type="ECO:0000313" key="2">
    <source>
        <dbReference type="Proteomes" id="UP001140011"/>
    </source>
</evidence>
<dbReference type="EMBL" id="JANBUH010000182">
    <property type="protein sequence ID" value="KAJ2753537.1"/>
    <property type="molecule type" value="Genomic_DNA"/>
</dbReference>
<feature type="non-terminal residue" evidence="1">
    <location>
        <position position="209"/>
    </location>
</feature>
<reference evidence="1" key="1">
    <citation type="submission" date="2022-07" db="EMBL/GenBank/DDBJ databases">
        <title>Phylogenomic reconstructions and comparative analyses of Kickxellomycotina fungi.</title>
        <authorList>
            <person name="Reynolds N.K."/>
            <person name="Stajich J.E."/>
            <person name="Barry K."/>
            <person name="Grigoriev I.V."/>
            <person name="Crous P."/>
            <person name="Smith M.E."/>
        </authorList>
    </citation>
    <scope>NUCLEOTIDE SEQUENCE</scope>
    <source>
        <strain evidence="1">BCRC 34297</strain>
    </source>
</reference>
<name>A0A9W8H142_9FUNG</name>
<keyword evidence="2" id="KW-1185">Reference proteome</keyword>
<gene>
    <name evidence="1" type="ORF">GGI19_003067</name>
</gene>
<protein>
    <submittedName>
        <fullName evidence="1">Uncharacterized protein</fullName>
    </submittedName>
</protein>
<dbReference type="AlphaFoldDB" id="A0A9W8H142"/>
<dbReference type="OrthoDB" id="5513300at2759"/>
<dbReference type="Proteomes" id="UP001140011">
    <property type="component" value="Unassembled WGS sequence"/>
</dbReference>
<sequence length="209" mass="23324">MAEVTLLSVAEMAHVTSMLTPYVPKKKGQTGMGIEAWLKATQVNLSDLKVPKVQWVVAAKTKMPVADQSDYNQWTADKNNGKQTWTNFSEFMMKRFIGAVSEVDAFCRLKRVCLPNSEKELHGVSTSANTASELTGFKPVDEFKVVQFVSMMPANLMIQAFGREGGARNMKVDEIKTLLRTHYQVRKLTGGKPMDVDAVRENDEVMDGE</sequence>
<comment type="caution">
    <text evidence="1">The sequence shown here is derived from an EMBL/GenBank/DDBJ whole genome shotgun (WGS) entry which is preliminary data.</text>
</comment>